<dbReference type="AlphaFoldDB" id="A0A5K3EZ89"/>
<dbReference type="PANTHER" id="PTHR21191">
    <property type="entry name" value="AQUAPORIN"/>
    <property type="match status" value="1"/>
</dbReference>
<feature type="compositionally biased region" description="Polar residues" evidence="5">
    <location>
        <begin position="399"/>
        <end position="421"/>
    </location>
</feature>
<keyword evidence="4 6" id="KW-0472">Membrane</keyword>
<dbReference type="InterPro" id="IPR023271">
    <property type="entry name" value="Aquaporin-like"/>
</dbReference>
<feature type="transmembrane region" description="Helical" evidence="6">
    <location>
        <begin position="249"/>
        <end position="271"/>
    </location>
</feature>
<organism evidence="7">
    <name type="scientific">Mesocestoides corti</name>
    <name type="common">Flatworm</name>
    <dbReference type="NCBI Taxonomy" id="53468"/>
    <lineage>
        <taxon>Eukaryota</taxon>
        <taxon>Metazoa</taxon>
        <taxon>Spiralia</taxon>
        <taxon>Lophotrochozoa</taxon>
        <taxon>Platyhelminthes</taxon>
        <taxon>Cestoda</taxon>
        <taxon>Eucestoda</taxon>
        <taxon>Cyclophyllidea</taxon>
        <taxon>Mesocestoididae</taxon>
        <taxon>Mesocestoides</taxon>
    </lineage>
</organism>
<dbReference type="GO" id="GO:0005737">
    <property type="term" value="C:cytoplasm"/>
    <property type="evidence" value="ECO:0007669"/>
    <property type="project" value="TreeGrafter"/>
</dbReference>
<keyword evidence="3 6" id="KW-1133">Transmembrane helix</keyword>
<dbReference type="GO" id="GO:0016020">
    <property type="term" value="C:membrane"/>
    <property type="evidence" value="ECO:0007669"/>
    <property type="project" value="UniProtKB-SubCell"/>
</dbReference>
<dbReference type="PANTHER" id="PTHR21191:SF16">
    <property type="entry name" value="AQUAPORIN"/>
    <property type="match status" value="1"/>
</dbReference>
<dbReference type="WBParaSite" id="MCU_003672-RA">
    <property type="protein sequence ID" value="MCU_003672-RA"/>
    <property type="gene ID" value="MCU_003672"/>
</dbReference>
<sequence length="456" mass="50048">MDELTIEDVWALTFSLFFCLLVYCGGQLIKKFLLNAFQQPQADVTAREGETQGKSQLFHTALQDGIGSFQVCACSLENSIVREALGTRAVLVAIGIHGLLMQKLAWNDALGSPCNVFYRYMTKKTNLRGLCLSWVFQLVGAFASLYLSYAWWGLRLTTHHASLLNQKAIILEALQREGEGGPFSRGSGIALEELGDLHVPVIVGGLIEAGAAFVDVVLYTALTAYVAFRKSKSSAEPPEQWFFHETVAFSIRQATALYIIYLCLPLTGAYLNGVNAVVQTWGLGRARHPLVHLFVYWVSPLVGIWTGLHLVNSINLDLHLWNPLLRTPLASGAVLPVEADALTTPGGETPPSHESPSTSSPVPSGSLQPAAASESPSIVRSRSLLKQPPETVRWRRTSECLTLPQQNGDRLKGSSLQLSETESTDDALNCHRWLIENSPKDEGEEILRQPTRLMLT</sequence>
<feature type="compositionally biased region" description="Low complexity" evidence="5">
    <location>
        <begin position="345"/>
        <end position="366"/>
    </location>
</feature>
<comment type="subcellular location">
    <subcellularLocation>
        <location evidence="1">Membrane</location>
        <topology evidence="1">Multi-pass membrane protein</topology>
    </subcellularLocation>
</comment>
<dbReference type="SUPFAM" id="SSF81338">
    <property type="entry name" value="Aquaporin-like"/>
    <property type="match status" value="1"/>
</dbReference>
<feature type="transmembrane region" description="Helical" evidence="6">
    <location>
        <begin position="129"/>
        <end position="152"/>
    </location>
</feature>
<feature type="transmembrane region" description="Helical" evidence="6">
    <location>
        <begin position="12"/>
        <end position="29"/>
    </location>
</feature>
<evidence type="ECO:0000256" key="6">
    <source>
        <dbReference type="SAM" id="Phobius"/>
    </source>
</evidence>
<feature type="transmembrane region" description="Helical" evidence="6">
    <location>
        <begin position="201"/>
        <end position="228"/>
    </location>
</feature>
<evidence type="ECO:0000256" key="1">
    <source>
        <dbReference type="ARBA" id="ARBA00004141"/>
    </source>
</evidence>
<evidence type="ECO:0000313" key="7">
    <source>
        <dbReference type="WBParaSite" id="MCU_003672-RA"/>
    </source>
</evidence>
<proteinExistence type="predicted"/>
<evidence type="ECO:0000256" key="5">
    <source>
        <dbReference type="SAM" id="MobiDB-lite"/>
    </source>
</evidence>
<dbReference type="Gene3D" id="1.20.1080.10">
    <property type="entry name" value="Glycerol uptake facilitator protein"/>
    <property type="match status" value="1"/>
</dbReference>
<feature type="transmembrane region" description="Helical" evidence="6">
    <location>
        <begin position="291"/>
        <end position="311"/>
    </location>
</feature>
<feature type="region of interest" description="Disordered" evidence="5">
    <location>
        <begin position="341"/>
        <end position="423"/>
    </location>
</feature>
<dbReference type="InterPro" id="IPR051883">
    <property type="entry name" value="AQP11/12_channel"/>
</dbReference>
<name>A0A5K3EZ89_MESCO</name>
<evidence type="ECO:0000256" key="4">
    <source>
        <dbReference type="ARBA" id="ARBA00023136"/>
    </source>
</evidence>
<accession>A0A5K3EZ89</accession>
<dbReference type="GO" id="GO:0015267">
    <property type="term" value="F:channel activity"/>
    <property type="evidence" value="ECO:0007669"/>
    <property type="project" value="TreeGrafter"/>
</dbReference>
<keyword evidence="2 6" id="KW-0812">Transmembrane</keyword>
<reference evidence="7" key="1">
    <citation type="submission" date="2019-11" db="UniProtKB">
        <authorList>
            <consortium name="WormBaseParasite"/>
        </authorList>
    </citation>
    <scope>IDENTIFICATION</scope>
</reference>
<evidence type="ECO:0000256" key="2">
    <source>
        <dbReference type="ARBA" id="ARBA00022692"/>
    </source>
</evidence>
<evidence type="ECO:0000256" key="3">
    <source>
        <dbReference type="ARBA" id="ARBA00022989"/>
    </source>
</evidence>
<protein>
    <submittedName>
        <fullName evidence="7">TLC domain-containing protein</fullName>
    </submittedName>
</protein>